<dbReference type="Proteomes" id="UP001626550">
    <property type="component" value="Unassembled WGS sequence"/>
</dbReference>
<evidence type="ECO:0000256" key="3">
    <source>
        <dbReference type="ARBA" id="ARBA00022679"/>
    </source>
</evidence>
<evidence type="ECO:0000313" key="11">
    <source>
        <dbReference type="Proteomes" id="UP001626550"/>
    </source>
</evidence>
<keyword evidence="4" id="KW-0547">Nucleotide-binding</keyword>
<evidence type="ECO:0000256" key="1">
    <source>
        <dbReference type="ARBA" id="ARBA00012513"/>
    </source>
</evidence>
<keyword evidence="2" id="KW-0723">Serine/threonine-protein kinase</keyword>
<dbReference type="SMART" id="SM00220">
    <property type="entry name" value="S_TKc"/>
    <property type="match status" value="1"/>
</dbReference>
<evidence type="ECO:0000256" key="4">
    <source>
        <dbReference type="ARBA" id="ARBA00022741"/>
    </source>
</evidence>
<gene>
    <name evidence="10" type="primary">NEK11_2</name>
    <name evidence="10" type="ORF">Ciccas_001733</name>
</gene>
<evidence type="ECO:0000256" key="5">
    <source>
        <dbReference type="ARBA" id="ARBA00022777"/>
    </source>
</evidence>
<evidence type="ECO:0000256" key="8">
    <source>
        <dbReference type="ARBA" id="ARBA00048679"/>
    </source>
</evidence>
<proteinExistence type="predicted"/>
<keyword evidence="3" id="KW-0808">Transferase</keyword>
<reference evidence="10 11" key="1">
    <citation type="submission" date="2024-11" db="EMBL/GenBank/DDBJ databases">
        <title>Adaptive evolution of stress response genes in parasites aligns with host niche diversity.</title>
        <authorList>
            <person name="Hahn C."/>
            <person name="Resl P."/>
        </authorList>
    </citation>
    <scope>NUCLEOTIDE SEQUENCE [LARGE SCALE GENOMIC DNA]</scope>
    <source>
        <strain evidence="10">EGGRZ-B1_66</strain>
        <tissue evidence="10">Body</tissue>
    </source>
</reference>
<dbReference type="PANTHER" id="PTHR44899">
    <property type="entry name" value="CAMK FAMILY PROTEIN KINASE"/>
    <property type="match status" value="1"/>
</dbReference>
<sequence length="149" mass="17266">MTSDAPKIYANRYKVVRKLGKGAFGTVFLVNDSKLNDNDDNAKALKVSEIEDFEMEETQSVIKEARMMSKLNHPYIVKFMDSFLDKNSICILTEFCEGGDLTDFIKNMKINGEQMNEEKASRWFTQMLLGTSYLHSKRMLHRDLKSRYS</sequence>
<evidence type="ECO:0000259" key="9">
    <source>
        <dbReference type="PROSITE" id="PS50011"/>
    </source>
</evidence>
<dbReference type="Gene3D" id="3.30.200.20">
    <property type="entry name" value="Phosphorylase Kinase, domain 1"/>
    <property type="match status" value="1"/>
</dbReference>
<comment type="catalytic activity">
    <reaction evidence="8">
        <text>L-seryl-[protein] + ATP = O-phospho-L-seryl-[protein] + ADP + H(+)</text>
        <dbReference type="Rhea" id="RHEA:17989"/>
        <dbReference type="Rhea" id="RHEA-COMP:9863"/>
        <dbReference type="Rhea" id="RHEA-COMP:11604"/>
        <dbReference type="ChEBI" id="CHEBI:15378"/>
        <dbReference type="ChEBI" id="CHEBI:29999"/>
        <dbReference type="ChEBI" id="CHEBI:30616"/>
        <dbReference type="ChEBI" id="CHEBI:83421"/>
        <dbReference type="ChEBI" id="CHEBI:456216"/>
        <dbReference type="EC" id="2.7.11.1"/>
    </reaction>
</comment>
<dbReference type="PANTHER" id="PTHR44899:SF8">
    <property type="entry name" value="NIMA-RELATED KINASE 11"/>
    <property type="match status" value="1"/>
</dbReference>
<dbReference type="GO" id="GO:0005524">
    <property type="term" value="F:ATP binding"/>
    <property type="evidence" value="ECO:0007669"/>
    <property type="project" value="UniProtKB-KW"/>
</dbReference>
<dbReference type="Pfam" id="PF00069">
    <property type="entry name" value="Pkinase"/>
    <property type="match status" value="1"/>
</dbReference>
<comment type="caution">
    <text evidence="10">The sequence shown here is derived from an EMBL/GenBank/DDBJ whole genome shotgun (WGS) entry which is preliminary data.</text>
</comment>
<keyword evidence="11" id="KW-1185">Reference proteome</keyword>
<dbReference type="EC" id="2.7.11.1" evidence="1"/>
<dbReference type="InterPro" id="IPR011009">
    <property type="entry name" value="Kinase-like_dom_sf"/>
</dbReference>
<keyword evidence="5 10" id="KW-0418">Kinase</keyword>
<protein>
    <recommendedName>
        <fullName evidence="1">non-specific serine/threonine protein kinase</fullName>
        <ecNumber evidence="1">2.7.11.1</ecNumber>
    </recommendedName>
</protein>
<evidence type="ECO:0000313" key="10">
    <source>
        <dbReference type="EMBL" id="KAL3319601.1"/>
    </source>
</evidence>
<evidence type="ECO:0000256" key="7">
    <source>
        <dbReference type="ARBA" id="ARBA00047899"/>
    </source>
</evidence>
<dbReference type="InterPro" id="IPR000719">
    <property type="entry name" value="Prot_kinase_dom"/>
</dbReference>
<dbReference type="EMBL" id="JBJKFK010000120">
    <property type="protein sequence ID" value="KAL3319601.1"/>
    <property type="molecule type" value="Genomic_DNA"/>
</dbReference>
<accession>A0ABD2QLH5</accession>
<evidence type="ECO:0000256" key="2">
    <source>
        <dbReference type="ARBA" id="ARBA00022527"/>
    </source>
</evidence>
<dbReference type="AlphaFoldDB" id="A0ABD2QLH5"/>
<evidence type="ECO:0000256" key="6">
    <source>
        <dbReference type="ARBA" id="ARBA00022840"/>
    </source>
</evidence>
<name>A0ABD2QLH5_9PLAT</name>
<feature type="domain" description="Protein kinase" evidence="9">
    <location>
        <begin position="13"/>
        <end position="149"/>
    </location>
</feature>
<keyword evidence="6" id="KW-0067">ATP-binding</keyword>
<dbReference type="GO" id="GO:0004674">
    <property type="term" value="F:protein serine/threonine kinase activity"/>
    <property type="evidence" value="ECO:0007669"/>
    <property type="project" value="UniProtKB-KW"/>
</dbReference>
<organism evidence="10 11">
    <name type="scientific">Cichlidogyrus casuarinus</name>
    <dbReference type="NCBI Taxonomy" id="1844966"/>
    <lineage>
        <taxon>Eukaryota</taxon>
        <taxon>Metazoa</taxon>
        <taxon>Spiralia</taxon>
        <taxon>Lophotrochozoa</taxon>
        <taxon>Platyhelminthes</taxon>
        <taxon>Monogenea</taxon>
        <taxon>Monopisthocotylea</taxon>
        <taxon>Dactylogyridea</taxon>
        <taxon>Ancyrocephalidae</taxon>
        <taxon>Cichlidogyrus</taxon>
    </lineage>
</organism>
<dbReference type="SUPFAM" id="SSF56112">
    <property type="entry name" value="Protein kinase-like (PK-like)"/>
    <property type="match status" value="1"/>
</dbReference>
<dbReference type="PROSITE" id="PS50011">
    <property type="entry name" value="PROTEIN_KINASE_DOM"/>
    <property type="match status" value="1"/>
</dbReference>
<comment type="catalytic activity">
    <reaction evidence="7">
        <text>L-threonyl-[protein] + ATP = O-phospho-L-threonyl-[protein] + ADP + H(+)</text>
        <dbReference type="Rhea" id="RHEA:46608"/>
        <dbReference type="Rhea" id="RHEA-COMP:11060"/>
        <dbReference type="Rhea" id="RHEA-COMP:11605"/>
        <dbReference type="ChEBI" id="CHEBI:15378"/>
        <dbReference type="ChEBI" id="CHEBI:30013"/>
        <dbReference type="ChEBI" id="CHEBI:30616"/>
        <dbReference type="ChEBI" id="CHEBI:61977"/>
        <dbReference type="ChEBI" id="CHEBI:456216"/>
        <dbReference type="EC" id="2.7.11.1"/>
    </reaction>
</comment>
<dbReference type="Gene3D" id="1.10.510.10">
    <property type="entry name" value="Transferase(Phosphotransferase) domain 1"/>
    <property type="match status" value="1"/>
</dbReference>
<dbReference type="InterPro" id="IPR051131">
    <property type="entry name" value="NEK_Ser/Thr_kinase_NIMA"/>
</dbReference>